<keyword evidence="2" id="KW-1133">Transmembrane helix</keyword>
<evidence type="ECO:0000256" key="1">
    <source>
        <dbReference type="SAM" id="Coils"/>
    </source>
</evidence>
<sequence>MQGSSTFFPATLWLLAAALTVTVLLIFFFMSFYWRRRQNAFLQDSSEVADLAASKQQYEADNKALLEWQYRQKDELLRMTAEREEQERIRAELTDLEQRCLAKDQENGALRREVGELENQKLMASQTLEQLKRDIGSIEDNRTEALTLKREIEDMEKRLEEGREILSKLPELELRLQALSREKIAIEERIHKLQEDSRELQHVEKEMEELKEGRKERAQLSVLVDSLRSEQSALEKDIRRLEEETKEQERKLEALKGDVVNEAKAAEANKRAADDARKLLEDVISRRDDAETAVRSLEARKAVLEDHIGELSGQGDDKSEPQNDLRYADLLKRSADCLRQDEFNPKPRAVDEYDALEQFKEDLRQRDLHFPSRTIDAFHTSLKCQSINPLTVLAGVSGTGKTLLPMKYAELMGMHSLVLPVQPRWDSPQDLFGFYNYLEKEYKATELSRALVRMDPYNYSDGQQQDGYIWPQKRLLMVLLDEMNLARTEYYFSEFLSKLELRRLVENPQKAAHREKAEVELDTGPGLKKSYRIWVPENVLFVGTMNEDETTQTLSDKVLDRSNVLRFGKPDKRQNGYKIPEKNQQQRQVLTYDQWNQWLHTPTTHSAWQEQTDSWISRINNGLNMVGRPFGFRVEDAIRLYIANYPGVDTEDRFKLAFADQVEQKIIPKLRGLDMNDSNLNTNQCVSELANIIDELGDRPLSEAFRDATSESNSMGMFTWRGVTRSLDQR</sequence>
<dbReference type="EMBL" id="BLVO01000013">
    <property type="protein sequence ID" value="GFM33731.1"/>
    <property type="molecule type" value="Genomic_DNA"/>
</dbReference>
<keyword evidence="1" id="KW-0175">Coiled coil</keyword>
<dbReference type="Gene3D" id="3.40.50.300">
    <property type="entry name" value="P-loop containing nucleotide triphosphate hydrolases"/>
    <property type="match status" value="1"/>
</dbReference>
<evidence type="ECO:0000313" key="5">
    <source>
        <dbReference type="Proteomes" id="UP000503840"/>
    </source>
</evidence>
<proteinExistence type="predicted"/>
<accession>A0A7J0BKG6</accession>
<evidence type="ECO:0000259" key="3">
    <source>
        <dbReference type="Pfam" id="PF07728"/>
    </source>
</evidence>
<protein>
    <recommendedName>
        <fullName evidence="3">ATPase dynein-related AAA domain-containing protein</fullName>
    </recommendedName>
</protein>
<feature type="domain" description="ATPase dynein-related AAA" evidence="3">
    <location>
        <begin position="392"/>
        <end position="561"/>
    </location>
</feature>
<dbReference type="SUPFAM" id="SSF52540">
    <property type="entry name" value="P-loop containing nucleoside triphosphate hydrolases"/>
    <property type="match status" value="1"/>
</dbReference>
<dbReference type="Pfam" id="PF07728">
    <property type="entry name" value="AAA_5"/>
    <property type="match status" value="1"/>
</dbReference>
<dbReference type="GO" id="GO:0016887">
    <property type="term" value="F:ATP hydrolysis activity"/>
    <property type="evidence" value="ECO:0007669"/>
    <property type="project" value="InterPro"/>
</dbReference>
<reference evidence="4 5" key="1">
    <citation type="submission" date="2020-05" db="EMBL/GenBank/DDBJ databases">
        <title>Draft genome sequence of Desulfovibrio sp. strain HN2T.</title>
        <authorList>
            <person name="Ueno A."/>
            <person name="Tamazawa S."/>
            <person name="Tamamura S."/>
            <person name="Murakami T."/>
            <person name="Kiyama T."/>
            <person name="Inomata H."/>
            <person name="Amano Y."/>
            <person name="Miyakawa K."/>
            <person name="Tamaki H."/>
            <person name="Naganuma T."/>
            <person name="Kaneko K."/>
        </authorList>
    </citation>
    <scope>NUCLEOTIDE SEQUENCE [LARGE SCALE GENOMIC DNA]</scope>
    <source>
        <strain evidence="4 5">HN2</strain>
    </source>
</reference>
<evidence type="ECO:0000313" key="4">
    <source>
        <dbReference type="EMBL" id="GFM33731.1"/>
    </source>
</evidence>
<name>A0A7J0BKG6_9BACT</name>
<keyword evidence="5" id="KW-1185">Reference proteome</keyword>
<comment type="caution">
    <text evidence="4">The sequence shown here is derived from an EMBL/GenBank/DDBJ whole genome shotgun (WGS) entry which is preliminary data.</text>
</comment>
<feature type="coiled-coil region" evidence="1">
    <location>
        <begin position="79"/>
        <end position="307"/>
    </location>
</feature>
<dbReference type="Proteomes" id="UP000503840">
    <property type="component" value="Unassembled WGS sequence"/>
</dbReference>
<keyword evidence="2" id="KW-0472">Membrane</keyword>
<dbReference type="RefSeq" id="WP_174405363.1">
    <property type="nucleotide sequence ID" value="NZ_BLVO01000013.1"/>
</dbReference>
<feature type="transmembrane region" description="Helical" evidence="2">
    <location>
        <begin position="12"/>
        <end position="34"/>
    </location>
</feature>
<gene>
    <name evidence="4" type="ORF">DSM101010T_20960</name>
</gene>
<dbReference type="AlphaFoldDB" id="A0A7J0BKG6"/>
<organism evidence="4 5">
    <name type="scientific">Desulfovibrio subterraneus</name>
    <dbReference type="NCBI Taxonomy" id="2718620"/>
    <lineage>
        <taxon>Bacteria</taxon>
        <taxon>Pseudomonadati</taxon>
        <taxon>Thermodesulfobacteriota</taxon>
        <taxon>Desulfovibrionia</taxon>
        <taxon>Desulfovibrionales</taxon>
        <taxon>Desulfovibrionaceae</taxon>
        <taxon>Desulfovibrio</taxon>
    </lineage>
</organism>
<dbReference type="InterPro" id="IPR011704">
    <property type="entry name" value="ATPase_dyneun-rel_AAA"/>
</dbReference>
<keyword evidence="2" id="KW-0812">Transmembrane</keyword>
<dbReference type="GO" id="GO:0005524">
    <property type="term" value="F:ATP binding"/>
    <property type="evidence" value="ECO:0007669"/>
    <property type="project" value="InterPro"/>
</dbReference>
<evidence type="ECO:0000256" key="2">
    <source>
        <dbReference type="SAM" id="Phobius"/>
    </source>
</evidence>
<dbReference type="InterPro" id="IPR027417">
    <property type="entry name" value="P-loop_NTPase"/>
</dbReference>